<dbReference type="InterPro" id="IPR029016">
    <property type="entry name" value="GAF-like_dom_sf"/>
</dbReference>
<evidence type="ECO:0000313" key="3">
    <source>
        <dbReference type="Proteomes" id="UP000460221"/>
    </source>
</evidence>
<dbReference type="Proteomes" id="UP000460221">
    <property type="component" value="Unassembled WGS sequence"/>
</dbReference>
<sequence length="174" mass="19122">MNDLNLPKYLQDLLDTSRSGMGAGDTTGGLQTSLQGIADAGIAAGIADMVAVTERRGQQVETILASHNTVSKADQAQYEFNEGPCIQAAYEDGLLYSEDLSAETRWPRWAPTAWSLGVRAVLSVQLYNDSHRLGALNLYSTRTRQYGHEELTMARYIATNASLVLAHFRRDENL</sequence>
<reference evidence="2 3" key="1">
    <citation type="submission" date="2019-11" db="EMBL/GenBank/DDBJ databases">
        <authorList>
            <person name="Jiang L.-Q."/>
        </authorList>
    </citation>
    <scope>NUCLEOTIDE SEQUENCE [LARGE SCALE GENOMIC DNA]</scope>
    <source>
        <strain evidence="2 3">YIM 132087</strain>
    </source>
</reference>
<dbReference type="InterPro" id="IPR003018">
    <property type="entry name" value="GAF"/>
</dbReference>
<dbReference type="RefSeq" id="WP_154771492.1">
    <property type="nucleotide sequence ID" value="NZ_WLYK01000022.1"/>
</dbReference>
<dbReference type="Gene3D" id="3.30.450.40">
    <property type="match status" value="1"/>
</dbReference>
<evidence type="ECO:0000259" key="1">
    <source>
        <dbReference type="Pfam" id="PF13185"/>
    </source>
</evidence>
<dbReference type="Pfam" id="PF13185">
    <property type="entry name" value="GAF_2"/>
    <property type="match status" value="1"/>
</dbReference>
<evidence type="ECO:0000313" key="2">
    <source>
        <dbReference type="EMBL" id="MTD17494.1"/>
    </source>
</evidence>
<organism evidence="2 3">
    <name type="scientific">Nakamurella alba</name>
    <dbReference type="NCBI Taxonomy" id="2665158"/>
    <lineage>
        <taxon>Bacteria</taxon>
        <taxon>Bacillati</taxon>
        <taxon>Actinomycetota</taxon>
        <taxon>Actinomycetes</taxon>
        <taxon>Nakamurellales</taxon>
        <taxon>Nakamurellaceae</taxon>
        <taxon>Nakamurella</taxon>
    </lineage>
</organism>
<name>A0A7K1FXD5_9ACTN</name>
<protein>
    <submittedName>
        <fullName evidence="2">GAF domain-containing protein</fullName>
    </submittedName>
</protein>
<dbReference type="EMBL" id="WLYK01000022">
    <property type="protein sequence ID" value="MTD17494.1"/>
    <property type="molecule type" value="Genomic_DNA"/>
</dbReference>
<comment type="caution">
    <text evidence="2">The sequence shown here is derived from an EMBL/GenBank/DDBJ whole genome shotgun (WGS) entry which is preliminary data.</text>
</comment>
<dbReference type="AlphaFoldDB" id="A0A7K1FXD5"/>
<gene>
    <name evidence="2" type="ORF">GIS00_26555</name>
</gene>
<accession>A0A7K1FXD5</accession>
<proteinExistence type="predicted"/>
<dbReference type="SUPFAM" id="SSF55781">
    <property type="entry name" value="GAF domain-like"/>
    <property type="match status" value="1"/>
</dbReference>
<keyword evidence="3" id="KW-1185">Reference proteome</keyword>
<feature type="domain" description="GAF" evidence="1">
    <location>
        <begin position="34"/>
        <end position="165"/>
    </location>
</feature>